<reference evidence="4 5" key="1">
    <citation type="submission" date="2016-02" db="EMBL/GenBank/DDBJ databases">
        <authorList>
            <person name="Wen L."/>
            <person name="He K."/>
            <person name="Yang H."/>
        </authorList>
    </citation>
    <scope>NUCLEOTIDE SEQUENCE [LARGE SCALE GENOMIC DNA]</scope>
    <source>
        <strain evidence="4">Trichococcus palustris</strain>
    </source>
</reference>
<dbReference type="InterPro" id="IPR050523">
    <property type="entry name" value="AKR_Detox_Biosynth"/>
</dbReference>
<dbReference type="GO" id="GO:0005829">
    <property type="term" value="C:cytosol"/>
    <property type="evidence" value="ECO:0007669"/>
    <property type="project" value="TreeGrafter"/>
</dbReference>
<sequence>MKYTSVGRTGIKVSELCFGAMSFGGDADEEMSKALYNRCLEAGINFFDTADMYSNGRSEEILGKLMKGQREELVITSKVFFPTSKTPKVNDRGLSRKHILTSIDASLKRLDTDYIDFYILHYFDPSTDMELVLRTLDDLQKQGKILYSGVSNWAAWQIMDALGISERDLLSRFEIMEPLYNLAKRQSEVELLPLAEAKNIGVIPYSPLGAGLLTGKYGLDKQPDSGRLIDSELNRLRYQNDLEFADRFTAFAKKLGVSPATLAVAWVKSHPAVTAPIIGARNLSQLEDSLAAADFEMTPELRAEISSLSIAPEPATGRSEEKTLGQFGTWSK</sequence>
<organism evidence="4 5">
    <name type="scientific">Trichococcus palustris</name>
    <dbReference type="NCBI Taxonomy" id="140314"/>
    <lineage>
        <taxon>Bacteria</taxon>
        <taxon>Bacillati</taxon>
        <taxon>Bacillota</taxon>
        <taxon>Bacilli</taxon>
        <taxon>Lactobacillales</taxon>
        <taxon>Carnobacteriaceae</taxon>
        <taxon>Trichococcus</taxon>
    </lineage>
</organism>
<keyword evidence="5" id="KW-1185">Reference proteome</keyword>
<dbReference type="FunFam" id="3.20.20.100:FF:000004">
    <property type="entry name" value="Oxidoreductase, aldo/keto reductase"/>
    <property type="match status" value="1"/>
</dbReference>
<evidence type="ECO:0000313" key="5">
    <source>
        <dbReference type="Proteomes" id="UP000242754"/>
    </source>
</evidence>
<proteinExistence type="predicted"/>
<dbReference type="SUPFAM" id="SSF51430">
    <property type="entry name" value="NAD(P)-linked oxidoreductase"/>
    <property type="match status" value="1"/>
</dbReference>
<keyword evidence="1" id="KW-0560">Oxidoreductase</keyword>
<dbReference type="PANTHER" id="PTHR43364:SF4">
    <property type="entry name" value="NAD(P)-LINKED OXIDOREDUCTASE SUPERFAMILY PROTEIN"/>
    <property type="match status" value="1"/>
</dbReference>
<gene>
    <name evidence="4" type="ORF">Tpal_865</name>
</gene>
<dbReference type="CDD" id="cd19087">
    <property type="entry name" value="AKR_AKR12A1_B1_C1"/>
    <property type="match status" value="1"/>
</dbReference>
<dbReference type="PANTHER" id="PTHR43364">
    <property type="entry name" value="NADH-SPECIFIC METHYLGLYOXAL REDUCTASE-RELATED"/>
    <property type="match status" value="1"/>
</dbReference>
<dbReference type="STRING" id="140314.SAMN04488076_10593"/>
<dbReference type="AlphaFoldDB" id="A0A143YEI8"/>
<dbReference type="EMBL" id="FJNE01000002">
    <property type="protein sequence ID" value="CZQ87204.1"/>
    <property type="molecule type" value="Genomic_DNA"/>
</dbReference>
<evidence type="ECO:0000259" key="3">
    <source>
        <dbReference type="Pfam" id="PF00248"/>
    </source>
</evidence>
<dbReference type="GO" id="GO:0016491">
    <property type="term" value="F:oxidoreductase activity"/>
    <property type="evidence" value="ECO:0007669"/>
    <property type="project" value="UniProtKB-KW"/>
</dbReference>
<dbReference type="PRINTS" id="PR00069">
    <property type="entry name" value="ALDKETRDTASE"/>
</dbReference>
<evidence type="ECO:0000256" key="2">
    <source>
        <dbReference type="SAM" id="MobiDB-lite"/>
    </source>
</evidence>
<dbReference type="OrthoDB" id="9773828at2"/>
<evidence type="ECO:0000313" key="4">
    <source>
        <dbReference type="EMBL" id="CZQ87204.1"/>
    </source>
</evidence>
<dbReference type="InterPro" id="IPR036812">
    <property type="entry name" value="NAD(P)_OxRdtase_dom_sf"/>
</dbReference>
<evidence type="ECO:0000256" key="1">
    <source>
        <dbReference type="ARBA" id="ARBA00023002"/>
    </source>
</evidence>
<dbReference type="Proteomes" id="UP000242754">
    <property type="component" value="Unassembled WGS sequence"/>
</dbReference>
<accession>A0A143YEI8</accession>
<dbReference type="Pfam" id="PF00248">
    <property type="entry name" value="Aldo_ket_red"/>
    <property type="match status" value="1"/>
</dbReference>
<feature type="domain" description="NADP-dependent oxidoreductase" evidence="3">
    <location>
        <begin position="15"/>
        <end position="308"/>
    </location>
</feature>
<feature type="region of interest" description="Disordered" evidence="2">
    <location>
        <begin position="311"/>
        <end position="332"/>
    </location>
</feature>
<dbReference type="RefSeq" id="WP_087031883.1">
    <property type="nucleotide sequence ID" value="NZ_FJNE01000002.1"/>
</dbReference>
<dbReference type="InterPro" id="IPR023210">
    <property type="entry name" value="NADP_OxRdtase_dom"/>
</dbReference>
<dbReference type="InterPro" id="IPR020471">
    <property type="entry name" value="AKR"/>
</dbReference>
<name>A0A143YEI8_9LACT</name>
<dbReference type="Gene3D" id="3.20.20.100">
    <property type="entry name" value="NADP-dependent oxidoreductase domain"/>
    <property type="match status" value="1"/>
</dbReference>
<protein>
    <submittedName>
        <fullName evidence="4">Aldo/keto reductase subgroup</fullName>
    </submittedName>
</protein>